<keyword evidence="2" id="KW-1185">Reference proteome</keyword>
<dbReference type="KEGG" id="dph:EHF33_20095"/>
<dbReference type="RefSeq" id="WP_124875600.1">
    <property type="nucleotide sequence ID" value="NZ_CP034187.1"/>
</dbReference>
<sequence>MIYMGNDKIDTGGEVGISLFHRQTSVVQSRKTLFRETVIWIRHQYQDPEFLHRSGKFALKHVQNLLILPA</sequence>
<dbReference type="Proteomes" id="UP000276417">
    <property type="component" value="Plasmid unnamed3"/>
</dbReference>
<dbReference type="EMBL" id="CP034187">
    <property type="protein sequence ID" value="AZI45213.1"/>
    <property type="molecule type" value="Genomic_DNA"/>
</dbReference>
<geneLocation type="plasmid" evidence="1 2">
    <name>unnamed3</name>
</geneLocation>
<accession>A0A3G8YJS9</accession>
<dbReference type="AlphaFoldDB" id="A0A3G8YJS9"/>
<proteinExistence type="predicted"/>
<gene>
    <name evidence="1" type="ORF">EHF33_20095</name>
</gene>
<organism evidence="1 2">
    <name type="scientific">Deinococcus psychrotolerans</name>
    <dbReference type="NCBI Taxonomy" id="2489213"/>
    <lineage>
        <taxon>Bacteria</taxon>
        <taxon>Thermotogati</taxon>
        <taxon>Deinococcota</taxon>
        <taxon>Deinococci</taxon>
        <taxon>Deinococcales</taxon>
        <taxon>Deinococcaceae</taxon>
        <taxon>Deinococcus</taxon>
    </lineage>
</organism>
<keyword evidence="1" id="KW-0614">Plasmid</keyword>
<reference evidence="1 2" key="1">
    <citation type="submission" date="2018-11" db="EMBL/GenBank/DDBJ databases">
        <title>Deinococcus shelandsis sp. nov., isolated from South Shetland Islands soil of Antarctica.</title>
        <authorList>
            <person name="Tian J."/>
        </authorList>
    </citation>
    <scope>NUCLEOTIDE SEQUENCE [LARGE SCALE GENOMIC DNA]</scope>
    <source>
        <strain evidence="1 2">S14-83T</strain>
        <plasmid evidence="1 2">unnamed3</plasmid>
    </source>
</reference>
<protein>
    <submittedName>
        <fullName evidence="1">Uncharacterized protein</fullName>
    </submittedName>
</protein>
<evidence type="ECO:0000313" key="2">
    <source>
        <dbReference type="Proteomes" id="UP000276417"/>
    </source>
</evidence>
<name>A0A3G8YJS9_9DEIO</name>
<evidence type="ECO:0000313" key="1">
    <source>
        <dbReference type="EMBL" id="AZI45213.1"/>
    </source>
</evidence>